<dbReference type="Pfam" id="PF00582">
    <property type="entry name" value="Usp"/>
    <property type="match status" value="1"/>
</dbReference>
<dbReference type="HOGENOM" id="CLU_049301_16_2_2"/>
<evidence type="ECO:0000313" key="3">
    <source>
        <dbReference type="Proteomes" id="UP000030649"/>
    </source>
</evidence>
<protein>
    <submittedName>
        <fullName evidence="2">Universal stress protein UspA related nucleotide-binding protein</fullName>
    </submittedName>
</protein>
<dbReference type="InterPro" id="IPR014729">
    <property type="entry name" value="Rossmann-like_a/b/a_fold"/>
</dbReference>
<evidence type="ECO:0000313" key="2">
    <source>
        <dbReference type="EMBL" id="ERG91380.1"/>
    </source>
</evidence>
<name>U1N4B0_9EURY</name>
<organism evidence="2 3">
    <name type="scientific">Haloquadratum walsbyi J07HQW1</name>
    <dbReference type="NCBI Taxonomy" id="1238424"/>
    <lineage>
        <taxon>Archaea</taxon>
        <taxon>Methanobacteriati</taxon>
        <taxon>Methanobacteriota</taxon>
        <taxon>Stenosarchaea group</taxon>
        <taxon>Halobacteria</taxon>
        <taxon>Halobacteriales</taxon>
        <taxon>Haloferacaceae</taxon>
        <taxon>Haloquadratum</taxon>
    </lineage>
</organism>
<dbReference type="Proteomes" id="UP000030649">
    <property type="component" value="Unassembled WGS sequence"/>
</dbReference>
<reference evidence="2 3" key="1">
    <citation type="journal article" date="2013" name="PLoS ONE">
        <title>Assembly-driven community genomics of a hypersaline microbial ecosystem.</title>
        <authorList>
            <person name="Podell S."/>
            <person name="Ugalde J.A."/>
            <person name="Narasingarao P."/>
            <person name="Banfield J.F."/>
            <person name="Heidelberg K.B."/>
            <person name="Allen E.E."/>
        </authorList>
    </citation>
    <scope>NUCLEOTIDE SEQUENCE [LARGE SCALE GENOMIC DNA]</scope>
    <source>
        <strain evidence="3">J07HQW1</strain>
    </source>
</reference>
<dbReference type="InterPro" id="IPR006016">
    <property type="entry name" value="UspA"/>
</dbReference>
<sequence>MGILVAVSDDGQFKTVLNVAVRLASGLDEGLYITHITETESASGDERDFRDEIRESLPETTVSIDIGLEHLSRSGLRSGTAIGKQLVELSESADIDHIVIGHRSKGRLTTAREGHTGFVVADEATVPVTIVPEAGNS</sequence>
<evidence type="ECO:0000259" key="1">
    <source>
        <dbReference type="Pfam" id="PF00582"/>
    </source>
</evidence>
<gene>
    <name evidence="2" type="ORF">J07HQW1_01414</name>
</gene>
<dbReference type="SUPFAM" id="SSF52402">
    <property type="entry name" value="Adenine nucleotide alpha hydrolases-like"/>
    <property type="match status" value="1"/>
</dbReference>
<proteinExistence type="predicted"/>
<dbReference type="Gene3D" id="3.40.50.620">
    <property type="entry name" value="HUPs"/>
    <property type="match status" value="1"/>
</dbReference>
<dbReference type="AlphaFoldDB" id="U1N4B0"/>
<feature type="domain" description="UspA" evidence="1">
    <location>
        <begin position="3"/>
        <end position="132"/>
    </location>
</feature>
<dbReference type="EMBL" id="KE356560">
    <property type="protein sequence ID" value="ERG91380.1"/>
    <property type="molecule type" value="Genomic_DNA"/>
</dbReference>
<accession>U1N4B0</accession>